<name>A0A6G3WVA7_9ACTN</name>
<proteinExistence type="predicted"/>
<evidence type="ECO:0000313" key="3">
    <source>
        <dbReference type="EMBL" id="NEE09469.1"/>
    </source>
</evidence>
<comment type="caution">
    <text evidence="3">The sequence shown here is derived from an EMBL/GenBank/DDBJ whole genome shotgun (WGS) entry which is preliminary data.</text>
</comment>
<evidence type="ECO:0000256" key="2">
    <source>
        <dbReference type="SAM" id="Phobius"/>
    </source>
</evidence>
<evidence type="ECO:0000256" key="1">
    <source>
        <dbReference type="SAM" id="MobiDB-lite"/>
    </source>
</evidence>
<accession>A0A6G3WVA7</accession>
<feature type="compositionally biased region" description="Basic and acidic residues" evidence="1">
    <location>
        <begin position="17"/>
        <end position="29"/>
    </location>
</feature>
<gene>
    <name evidence="3" type="ORF">G3M58_23790</name>
</gene>
<reference evidence="3" key="1">
    <citation type="submission" date="2020-01" db="EMBL/GenBank/DDBJ databases">
        <title>Insect and environment-associated Actinomycetes.</title>
        <authorList>
            <person name="Currrie C."/>
            <person name="Chevrette M."/>
            <person name="Carlson C."/>
            <person name="Stubbendieck R."/>
            <person name="Wendt-Pienkowski E."/>
        </authorList>
    </citation>
    <scope>NUCLEOTIDE SEQUENCE</scope>
    <source>
        <strain evidence="3">SID7499</strain>
    </source>
</reference>
<keyword evidence="2" id="KW-1133">Transmembrane helix</keyword>
<feature type="non-terminal residue" evidence="3">
    <location>
        <position position="1"/>
    </location>
</feature>
<keyword evidence="2" id="KW-0812">Transmembrane</keyword>
<organism evidence="3">
    <name type="scientific">Streptomyces sp. SID7499</name>
    <dbReference type="NCBI Taxonomy" id="2706086"/>
    <lineage>
        <taxon>Bacteria</taxon>
        <taxon>Bacillati</taxon>
        <taxon>Actinomycetota</taxon>
        <taxon>Actinomycetes</taxon>
        <taxon>Kitasatosporales</taxon>
        <taxon>Streptomycetaceae</taxon>
        <taxon>Streptomyces</taxon>
    </lineage>
</organism>
<feature type="non-terminal residue" evidence="3">
    <location>
        <position position="69"/>
    </location>
</feature>
<dbReference type="EMBL" id="JAAGMN010002447">
    <property type="protein sequence ID" value="NEE09469.1"/>
    <property type="molecule type" value="Genomic_DNA"/>
</dbReference>
<feature type="transmembrane region" description="Helical" evidence="2">
    <location>
        <begin position="41"/>
        <end position="68"/>
    </location>
</feature>
<keyword evidence="2" id="KW-0472">Membrane</keyword>
<protein>
    <submittedName>
        <fullName evidence="3">Divalent metal cation transporter</fullName>
    </submittedName>
</protein>
<feature type="region of interest" description="Disordered" evidence="1">
    <location>
        <begin position="1"/>
        <end position="29"/>
    </location>
</feature>
<dbReference type="AlphaFoldDB" id="A0A6G3WVA7"/>
<sequence>ADFVERFRAPGAGAAKTEGHEEHEGPDVAERRQRSLPFRAYLLWLTFPPMTLLWLDQPFGLVIAYGVLG</sequence>